<comment type="caution">
    <text evidence="1">The sequence shown here is derived from an EMBL/GenBank/DDBJ whole genome shotgun (WGS) entry which is preliminary data.</text>
</comment>
<dbReference type="AlphaFoldDB" id="A0A9P3GNF1"/>
<sequence length="261" mass="28585">MPLNFQTRVGSIGFRENSYNDGDSVFELIAKAESGPRSLDVTGLPAEEDVRLQALLDAVGDRLHHFCYLYRSPVFMGVLMGPPPSRPSIAAMDLSRCTSLQTFYTSVNFFSLDADLRVTICPMLRTLKVSDTLTQVVVTVWARQDLATRCNEDAARLSLSELEDVVIALRDERGVLDFVFRLLYDRTTEHLPVECTAALHDALPRLTKAAGLRVVSKDVSSVTESSPGGLKRATQHSDAVMSLVSERVPPPVATSATVQAT</sequence>
<reference evidence="1 2" key="1">
    <citation type="submission" date="2021-08" db="EMBL/GenBank/DDBJ databases">
        <title>Draft Genome Sequence of Phanerochaete sordida strain YK-624.</title>
        <authorList>
            <person name="Mori T."/>
            <person name="Dohra H."/>
            <person name="Suzuki T."/>
            <person name="Kawagishi H."/>
            <person name="Hirai H."/>
        </authorList>
    </citation>
    <scope>NUCLEOTIDE SEQUENCE [LARGE SCALE GENOMIC DNA]</scope>
    <source>
        <strain evidence="1 2">YK-624</strain>
    </source>
</reference>
<name>A0A9P3GNF1_9APHY</name>
<accession>A0A9P3GNF1</accession>
<proteinExistence type="predicted"/>
<dbReference type="EMBL" id="BPQB01000092">
    <property type="protein sequence ID" value="GJE98675.1"/>
    <property type="molecule type" value="Genomic_DNA"/>
</dbReference>
<gene>
    <name evidence="1" type="ORF">PsYK624_149100</name>
</gene>
<keyword evidence="2" id="KW-1185">Reference proteome</keyword>
<organism evidence="1 2">
    <name type="scientific">Phanerochaete sordida</name>
    <dbReference type="NCBI Taxonomy" id="48140"/>
    <lineage>
        <taxon>Eukaryota</taxon>
        <taxon>Fungi</taxon>
        <taxon>Dikarya</taxon>
        <taxon>Basidiomycota</taxon>
        <taxon>Agaricomycotina</taxon>
        <taxon>Agaricomycetes</taxon>
        <taxon>Polyporales</taxon>
        <taxon>Phanerochaetaceae</taxon>
        <taxon>Phanerochaete</taxon>
    </lineage>
</organism>
<dbReference type="Proteomes" id="UP000703269">
    <property type="component" value="Unassembled WGS sequence"/>
</dbReference>
<evidence type="ECO:0000313" key="2">
    <source>
        <dbReference type="Proteomes" id="UP000703269"/>
    </source>
</evidence>
<protein>
    <submittedName>
        <fullName evidence="1">Uncharacterized protein</fullName>
    </submittedName>
</protein>
<evidence type="ECO:0000313" key="1">
    <source>
        <dbReference type="EMBL" id="GJE98675.1"/>
    </source>
</evidence>